<feature type="domain" description="TSCPD" evidence="6">
    <location>
        <begin position="27"/>
        <end position="101"/>
    </location>
</feature>
<proteinExistence type="inferred from homology"/>
<dbReference type="GO" id="GO:0000166">
    <property type="term" value="F:nucleotide binding"/>
    <property type="evidence" value="ECO:0007669"/>
    <property type="project" value="UniProtKB-KW"/>
</dbReference>
<comment type="catalytic activity">
    <reaction evidence="5">
        <text>a 2'-deoxyribonucleoside 5'-diphosphate + [thioredoxin]-disulfide + H2O = a ribonucleoside 5'-diphosphate + [thioredoxin]-dithiol</text>
        <dbReference type="Rhea" id="RHEA:23252"/>
        <dbReference type="Rhea" id="RHEA-COMP:10698"/>
        <dbReference type="Rhea" id="RHEA-COMP:10700"/>
        <dbReference type="ChEBI" id="CHEBI:15377"/>
        <dbReference type="ChEBI" id="CHEBI:29950"/>
        <dbReference type="ChEBI" id="CHEBI:50058"/>
        <dbReference type="ChEBI" id="CHEBI:57930"/>
        <dbReference type="ChEBI" id="CHEBI:73316"/>
        <dbReference type="EC" id="1.17.4.1"/>
    </reaction>
</comment>
<dbReference type="NCBIfam" id="TIGR03905">
    <property type="entry name" value="TIGR03905_4_Cys"/>
    <property type="match status" value="1"/>
</dbReference>
<comment type="similarity">
    <text evidence="1">Belongs to the ribonucleoside diphosphate reductase class-2 family.</text>
</comment>
<reference evidence="8" key="1">
    <citation type="submission" date="2017-09" db="EMBL/GenBank/DDBJ databases">
        <authorList>
            <person name="Regsiter A."/>
            <person name="William W."/>
        </authorList>
    </citation>
    <scope>NUCLEOTIDE SEQUENCE [LARGE SCALE GENOMIC DNA]</scope>
    <source>
        <strain evidence="8">500-1</strain>
    </source>
</reference>
<evidence type="ECO:0000256" key="2">
    <source>
        <dbReference type="ARBA" id="ARBA00012274"/>
    </source>
</evidence>
<accession>A0A2C8FCT6</accession>
<dbReference type="InterPro" id="IPR023806">
    <property type="entry name" value="CHP03905"/>
</dbReference>
<dbReference type="RefSeq" id="WP_097013088.1">
    <property type="nucleotide sequence ID" value="NZ_LT907975.1"/>
</dbReference>
<evidence type="ECO:0000256" key="4">
    <source>
        <dbReference type="ARBA" id="ARBA00022741"/>
    </source>
</evidence>
<protein>
    <recommendedName>
        <fullName evidence="2">ribonucleoside-diphosphate reductase</fullName>
        <ecNumber evidence="2">1.17.4.1</ecNumber>
    </recommendedName>
</protein>
<keyword evidence="8" id="KW-1185">Reference proteome</keyword>
<evidence type="ECO:0000256" key="3">
    <source>
        <dbReference type="ARBA" id="ARBA00022634"/>
    </source>
</evidence>
<dbReference type="EMBL" id="LT907975">
    <property type="protein sequence ID" value="SOB60349.1"/>
    <property type="molecule type" value="Genomic_DNA"/>
</dbReference>
<evidence type="ECO:0000256" key="5">
    <source>
        <dbReference type="ARBA" id="ARBA00047754"/>
    </source>
</evidence>
<dbReference type="GO" id="GO:0071897">
    <property type="term" value="P:DNA biosynthetic process"/>
    <property type="evidence" value="ECO:0007669"/>
    <property type="project" value="UniProtKB-KW"/>
</dbReference>
<dbReference type="InterPro" id="IPR024434">
    <property type="entry name" value="TSCPD_dom"/>
</dbReference>
<keyword evidence="3" id="KW-0237">DNA synthesis</keyword>
<organism evidence="7 8">
    <name type="scientific">Pseudodesulfovibrio profundus</name>
    <dbReference type="NCBI Taxonomy" id="57320"/>
    <lineage>
        <taxon>Bacteria</taxon>
        <taxon>Pseudomonadati</taxon>
        <taxon>Thermodesulfobacteriota</taxon>
        <taxon>Desulfovibrionia</taxon>
        <taxon>Desulfovibrionales</taxon>
        <taxon>Desulfovibrionaceae</taxon>
    </lineage>
</organism>
<dbReference type="Pfam" id="PF12637">
    <property type="entry name" value="TSCPD"/>
    <property type="match status" value="1"/>
</dbReference>
<dbReference type="GO" id="GO:0004748">
    <property type="term" value="F:ribonucleoside-diphosphate reductase activity, thioredoxin disulfide as acceptor"/>
    <property type="evidence" value="ECO:0007669"/>
    <property type="project" value="UniProtKB-EC"/>
</dbReference>
<evidence type="ECO:0000313" key="8">
    <source>
        <dbReference type="Proteomes" id="UP000219215"/>
    </source>
</evidence>
<evidence type="ECO:0000256" key="1">
    <source>
        <dbReference type="ARBA" id="ARBA00007405"/>
    </source>
</evidence>
<keyword evidence="4" id="KW-0547">Nucleotide-binding</keyword>
<dbReference type="Proteomes" id="UP000219215">
    <property type="component" value="Chromosome DPRO"/>
</dbReference>
<dbReference type="KEGG" id="pprf:DPRO_3434"/>
<name>A0A2C8FCT6_9BACT</name>
<evidence type="ECO:0000313" key="7">
    <source>
        <dbReference type="EMBL" id="SOB60349.1"/>
    </source>
</evidence>
<evidence type="ECO:0000259" key="6">
    <source>
        <dbReference type="Pfam" id="PF12637"/>
    </source>
</evidence>
<dbReference type="OrthoDB" id="9801525at2"/>
<gene>
    <name evidence="7" type="ORF">DPRO_3434</name>
</gene>
<sequence length="103" mass="11005">MDNLTELTPLAPMDGPIDVILDAGSTYKTENVCAKMIRFSVEEGKVSNLDFVGGCDGNLKAISRLLEGMEVGEVIAKLKGITCGKKDTSCTDQLCNALSEYAK</sequence>
<dbReference type="AlphaFoldDB" id="A0A2C8FCT6"/>
<dbReference type="EC" id="1.17.4.1" evidence="2"/>